<dbReference type="KEGG" id="fil:BN1229_v1_2539"/>
<dbReference type="KEGG" id="fiy:BN1229_v1_3377"/>
<gene>
    <name evidence="1" type="ORF">YBN1229_v1_3377</name>
</gene>
<dbReference type="Proteomes" id="UP000033187">
    <property type="component" value="Chromosome 1"/>
</dbReference>
<protein>
    <submittedName>
        <fullName evidence="1">Uncharacterized protein</fullName>
    </submittedName>
</protein>
<organism evidence="1 2">
    <name type="scientific">Candidatus Filomicrobium marinum</name>
    <dbReference type="NCBI Taxonomy" id="1608628"/>
    <lineage>
        <taxon>Bacteria</taxon>
        <taxon>Pseudomonadati</taxon>
        <taxon>Pseudomonadota</taxon>
        <taxon>Alphaproteobacteria</taxon>
        <taxon>Hyphomicrobiales</taxon>
        <taxon>Hyphomicrobiaceae</taxon>
        <taxon>Filomicrobium</taxon>
    </lineage>
</organism>
<dbReference type="EMBL" id="LN829119">
    <property type="protein sequence ID" value="CPR21944.1"/>
    <property type="molecule type" value="Genomic_DNA"/>
</dbReference>
<accession>A0A0D6JIY8</accession>
<sequence>MRLDWDDVQLYLSIPSDLSKSFVDQTFLIILLEIVGKPTKRHRCVMFHEAWPYMDDTSLLPHSRCRRQ</sequence>
<proteinExistence type="predicted"/>
<evidence type="ECO:0000313" key="2">
    <source>
        <dbReference type="Proteomes" id="UP000033187"/>
    </source>
</evidence>
<name>A0A0D6JIY8_9HYPH</name>
<dbReference type="AlphaFoldDB" id="A0A0D6JIY8"/>
<keyword evidence="2" id="KW-1185">Reference proteome</keyword>
<evidence type="ECO:0000313" key="1">
    <source>
        <dbReference type="EMBL" id="CPR21944.1"/>
    </source>
</evidence>
<reference evidence="2" key="1">
    <citation type="submission" date="2015-02" db="EMBL/GenBank/DDBJ databases">
        <authorList>
            <person name="Chooi Y.-H."/>
        </authorList>
    </citation>
    <scope>NUCLEOTIDE SEQUENCE [LARGE SCALE GENOMIC DNA]</scope>
    <source>
        <strain evidence="2">strain Y</strain>
    </source>
</reference>